<reference evidence="3 4" key="1">
    <citation type="journal article" date="2004" name="Science">
        <title>The genome of the diatom Thalassiosira pseudonana: ecology, evolution, and metabolism.</title>
        <authorList>
            <person name="Armbrust E.V."/>
            <person name="Berges J.A."/>
            <person name="Bowler C."/>
            <person name="Green B.R."/>
            <person name="Martinez D."/>
            <person name="Putnam N.H."/>
            <person name="Zhou S."/>
            <person name="Allen A.E."/>
            <person name="Apt K.E."/>
            <person name="Bechner M."/>
            <person name="Brzezinski M.A."/>
            <person name="Chaal B.K."/>
            <person name="Chiovitti A."/>
            <person name="Davis A.K."/>
            <person name="Demarest M.S."/>
            <person name="Detter J.C."/>
            <person name="Glavina T."/>
            <person name="Goodstein D."/>
            <person name="Hadi M.Z."/>
            <person name="Hellsten U."/>
            <person name="Hildebrand M."/>
            <person name="Jenkins B.D."/>
            <person name="Jurka J."/>
            <person name="Kapitonov V.V."/>
            <person name="Kroger N."/>
            <person name="Lau W.W."/>
            <person name="Lane T.W."/>
            <person name="Larimer F.W."/>
            <person name="Lippmeier J.C."/>
            <person name="Lucas S."/>
            <person name="Medina M."/>
            <person name="Montsant A."/>
            <person name="Obornik M."/>
            <person name="Parker M.S."/>
            <person name="Palenik B."/>
            <person name="Pazour G.J."/>
            <person name="Richardson P.M."/>
            <person name="Rynearson T.A."/>
            <person name="Saito M.A."/>
            <person name="Schwartz D.C."/>
            <person name="Thamatrakoln K."/>
            <person name="Valentin K."/>
            <person name="Vardi A."/>
            <person name="Wilkerson F.P."/>
            <person name="Rokhsar D.S."/>
        </authorList>
    </citation>
    <scope>NUCLEOTIDE SEQUENCE [LARGE SCALE GENOMIC DNA]</scope>
    <source>
        <strain evidence="3 4">CCMP1335</strain>
    </source>
</reference>
<feature type="compositionally biased region" description="Low complexity" evidence="2">
    <location>
        <begin position="54"/>
        <end position="77"/>
    </location>
</feature>
<evidence type="ECO:0000313" key="4">
    <source>
        <dbReference type="Proteomes" id="UP000001449"/>
    </source>
</evidence>
<dbReference type="EMBL" id="CM000639">
    <property type="protein sequence ID" value="EED95491.1"/>
    <property type="molecule type" value="Genomic_DNA"/>
</dbReference>
<reference evidence="3 4" key="2">
    <citation type="journal article" date="2008" name="Nature">
        <title>The Phaeodactylum genome reveals the evolutionary history of diatom genomes.</title>
        <authorList>
            <person name="Bowler C."/>
            <person name="Allen A.E."/>
            <person name="Badger J.H."/>
            <person name="Grimwood J."/>
            <person name="Jabbari K."/>
            <person name="Kuo A."/>
            <person name="Maheswari U."/>
            <person name="Martens C."/>
            <person name="Maumus F."/>
            <person name="Otillar R.P."/>
            <person name="Rayko E."/>
            <person name="Salamov A."/>
            <person name="Vandepoele K."/>
            <person name="Beszteri B."/>
            <person name="Gruber A."/>
            <person name="Heijde M."/>
            <person name="Katinka M."/>
            <person name="Mock T."/>
            <person name="Valentin K."/>
            <person name="Verret F."/>
            <person name="Berges J.A."/>
            <person name="Brownlee C."/>
            <person name="Cadoret J.P."/>
            <person name="Chiovitti A."/>
            <person name="Choi C.J."/>
            <person name="Coesel S."/>
            <person name="De Martino A."/>
            <person name="Detter J.C."/>
            <person name="Durkin C."/>
            <person name="Falciatore A."/>
            <person name="Fournet J."/>
            <person name="Haruta M."/>
            <person name="Huysman M.J."/>
            <person name="Jenkins B.D."/>
            <person name="Jiroutova K."/>
            <person name="Jorgensen R.E."/>
            <person name="Joubert Y."/>
            <person name="Kaplan A."/>
            <person name="Kroger N."/>
            <person name="Kroth P.G."/>
            <person name="La Roche J."/>
            <person name="Lindquist E."/>
            <person name="Lommer M."/>
            <person name="Martin-Jezequel V."/>
            <person name="Lopez P.J."/>
            <person name="Lucas S."/>
            <person name="Mangogna M."/>
            <person name="McGinnis K."/>
            <person name="Medlin L.K."/>
            <person name="Montsant A."/>
            <person name="Oudot-Le Secq M.P."/>
            <person name="Napoli C."/>
            <person name="Obornik M."/>
            <person name="Parker M.S."/>
            <person name="Petit J.L."/>
            <person name="Porcel B.M."/>
            <person name="Poulsen N."/>
            <person name="Robison M."/>
            <person name="Rychlewski L."/>
            <person name="Rynearson T.A."/>
            <person name="Schmutz J."/>
            <person name="Shapiro H."/>
            <person name="Siaut M."/>
            <person name="Stanley M."/>
            <person name="Sussman M.R."/>
            <person name="Taylor A.R."/>
            <person name="Vardi A."/>
            <person name="von Dassow P."/>
            <person name="Vyverman W."/>
            <person name="Willis A."/>
            <person name="Wyrwicz L.S."/>
            <person name="Rokhsar D.S."/>
            <person name="Weissenbach J."/>
            <person name="Armbrust E.V."/>
            <person name="Green B.R."/>
            <person name="Van de Peer Y."/>
            <person name="Grigoriev I.V."/>
        </authorList>
    </citation>
    <scope>NUCLEOTIDE SEQUENCE [LARGE SCALE GENOMIC DNA]</scope>
    <source>
        <strain evidence="3 4">CCMP1335</strain>
    </source>
</reference>
<feature type="compositionally biased region" description="Polar residues" evidence="2">
    <location>
        <begin position="255"/>
        <end position="265"/>
    </location>
</feature>
<sequence>MISSNSGDHYFCGIGFDNLFDCAVNCPGGNSDECPEGQICYFDTPCDARLTTTAPPTVAAAPETTDNTDESTTQTSNEGADVVKTEGNRNFCGKTIMDAENNCSRDTHCPSGLSVDCPDGLNCFSFLSNCNVDLMPTAQPTISLAPTTFEPTTASPTITASPTTMPIGRDDMRFFFFCGTSWGDASSRCYKQCLSGHHSECPDFEQCFAQADCQKGVTEAKKPQKTPVPTIDGTGRPTASAIPTMSPTETSSPSVFTTKSPQLDPTMMPSSEYPTFKPTYAPCGGDPCPQFGHCRSAAGYCGPGEFYCNENSVWEESCGTPTDPPVSLSPTSSIRPSGLESAVPSLHPSKTPPTRSPAVSGSPSELVYSGNNTNHPTESLGVVNGTNGTEIVSSSPPSASATSSKGTGDFHPDDPAATFFCGTDWNHAITECPQRCPGGETSECPDDWSCYAFTPCVAVGVNTPPTLKPTWEPSMHPITTNPTTTNHYWSMQNKDTSPPAGYAWAAPPSNKPTYSPTLDQCRAPPCDYEFECRSGLGFCGTGIVYCNSASSWKPECNGNSQLALEASENSTSSNGEPSPAPTTSWDAWVKNKLNGGSKSDATKNDGSSSSPTKTPGNETEKATDTFNWFSDSTWATGEGGGDSWYRRSSARTDKATVLLPVLLGVTVWLL</sequence>
<feature type="region of interest" description="Disordered" evidence="2">
    <location>
        <begin position="567"/>
        <end position="625"/>
    </location>
</feature>
<evidence type="ECO:0000256" key="1">
    <source>
        <dbReference type="ARBA" id="ARBA00023157"/>
    </source>
</evidence>
<keyword evidence="4" id="KW-1185">Reference proteome</keyword>
<feature type="compositionally biased region" description="Low complexity" evidence="2">
    <location>
        <begin position="393"/>
        <end position="404"/>
    </location>
</feature>
<dbReference type="HOGENOM" id="CLU_410245_0_0_1"/>
<dbReference type="Proteomes" id="UP000001449">
    <property type="component" value="Chromosome 2"/>
</dbReference>
<evidence type="ECO:0008006" key="5">
    <source>
        <dbReference type="Google" id="ProtNLM"/>
    </source>
</evidence>
<accession>B8BVN9</accession>
<feature type="compositionally biased region" description="Low complexity" evidence="2">
    <location>
        <begin position="243"/>
        <end position="254"/>
    </location>
</feature>
<feature type="region of interest" description="Disordered" evidence="2">
    <location>
        <begin position="223"/>
        <end position="265"/>
    </location>
</feature>
<dbReference type="PaxDb" id="35128-Thaps21515"/>
<dbReference type="GeneID" id="7450431"/>
<dbReference type="AlphaFoldDB" id="B8BVN9"/>
<feature type="region of interest" description="Disordered" evidence="2">
    <location>
        <begin position="54"/>
        <end position="79"/>
    </location>
</feature>
<dbReference type="RefSeq" id="XP_002288048.1">
    <property type="nucleotide sequence ID" value="XM_002288012.1"/>
</dbReference>
<dbReference type="PANTHER" id="PTHR47849:SF8">
    <property type="entry name" value="LECTIN"/>
    <property type="match status" value="1"/>
</dbReference>
<protein>
    <recommendedName>
        <fullName evidence="5">Chitin-binding type-1 domain-containing protein</fullName>
    </recommendedName>
</protein>
<evidence type="ECO:0000256" key="2">
    <source>
        <dbReference type="SAM" id="MobiDB-lite"/>
    </source>
</evidence>
<feature type="region of interest" description="Disordered" evidence="2">
    <location>
        <begin position="317"/>
        <end position="410"/>
    </location>
</feature>
<evidence type="ECO:0000313" key="3">
    <source>
        <dbReference type="EMBL" id="EED95491.1"/>
    </source>
</evidence>
<dbReference type="OMA" id="DHYFCGI"/>
<gene>
    <name evidence="3" type="ORF">THAPSDRAFT_21515</name>
</gene>
<name>B8BVN9_THAPS</name>
<organism evidence="3 4">
    <name type="scientific">Thalassiosira pseudonana</name>
    <name type="common">Marine diatom</name>
    <name type="synonym">Cyclotella nana</name>
    <dbReference type="NCBI Taxonomy" id="35128"/>
    <lineage>
        <taxon>Eukaryota</taxon>
        <taxon>Sar</taxon>
        <taxon>Stramenopiles</taxon>
        <taxon>Ochrophyta</taxon>
        <taxon>Bacillariophyta</taxon>
        <taxon>Coscinodiscophyceae</taxon>
        <taxon>Thalassiosirophycidae</taxon>
        <taxon>Thalassiosirales</taxon>
        <taxon>Thalassiosiraceae</taxon>
        <taxon>Thalassiosira</taxon>
    </lineage>
</organism>
<dbReference type="InParanoid" id="B8BVN9"/>
<dbReference type="eggNOG" id="ENOG502T2WD">
    <property type="taxonomic scope" value="Eukaryota"/>
</dbReference>
<feature type="compositionally biased region" description="Polar residues" evidence="2">
    <location>
        <begin position="594"/>
        <end position="617"/>
    </location>
</feature>
<dbReference type="KEGG" id="tps:THAPSDRAFT_21515"/>
<dbReference type="PANTHER" id="PTHR47849">
    <property type="entry name" value="CHITIN-BINDING LECTIN 1"/>
    <property type="match status" value="1"/>
</dbReference>
<proteinExistence type="predicted"/>
<feature type="compositionally biased region" description="Polar residues" evidence="2">
    <location>
        <begin position="567"/>
        <end position="585"/>
    </location>
</feature>
<feature type="compositionally biased region" description="Polar residues" evidence="2">
    <location>
        <begin position="357"/>
        <end position="377"/>
    </location>
</feature>
<keyword evidence="1" id="KW-1015">Disulfide bond</keyword>